<dbReference type="Proteomes" id="UP001152747">
    <property type="component" value="Unassembled WGS sequence"/>
</dbReference>
<comment type="caution">
    <text evidence="1">The sequence shown here is derived from an EMBL/GenBank/DDBJ whole genome shotgun (WGS) entry which is preliminary data.</text>
</comment>
<sequence length="125" mass="13647">MHLLEVPQQRYRANSIDCLSTVTGGHSSSGRLHASPKVSFSSIVQHTMKCKAMGGMGSGRCLSSASPISAVERQQLWGSSMHHSFDDRPTASSDDLFASCNDIDQAVSYFLKVTRFVASIIRARR</sequence>
<accession>A0A9P1I528</accession>
<proteinExistence type="predicted"/>
<evidence type="ECO:0000313" key="2">
    <source>
        <dbReference type="Proteomes" id="UP001152747"/>
    </source>
</evidence>
<reference evidence="1" key="1">
    <citation type="submission" date="2022-11" db="EMBL/GenBank/DDBJ databases">
        <authorList>
            <person name="Kikuchi T."/>
        </authorList>
    </citation>
    <scope>NUCLEOTIDE SEQUENCE</scope>
    <source>
        <strain evidence="1">PS1010</strain>
    </source>
</reference>
<dbReference type="EMBL" id="CANHGI010000001">
    <property type="protein sequence ID" value="CAI5437778.1"/>
    <property type="molecule type" value="Genomic_DNA"/>
</dbReference>
<name>A0A9P1I528_9PELO</name>
<keyword evidence="2" id="KW-1185">Reference proteome</keyword>
<organism evidence="1 2">
    <name type="scientific">Caenorhabditis angaria</name>
    <dbReference type="NCBI Taxonomy" id="860376"/>
    <lineage>
        <taxon>Eukaryota</taxon>
        <taxon>Metazoa</taxon>
        <taxon>Ecdysozoa</taxon>
        <taxon>Nematoda</taxon>
        <taxon>Chromadorea</taxon>
        <taxon>Rhabditida</taxon>
        <taxon>Rhabditina</taxon>
        <taxon>Rhabditomorpha</taxon>
        <taxon>Rhabditoidea</taxon>
        <taxon>Rhabditidae</taxon>
        <taxon>Peloderinae</taxon>
        <taxon>Caenorhabditis</taxon>
    </lineage>
</organism>
<protein>
    <submittedName>
        <fullName evidence="1">Uncharacterized protein</fullName>
    </submittedName>
</protein>
<evidence type="ECO:0000313" key="1">
    <source>
        <dbReference type="EMBL" id="CAI5437778.1"/>
    </source>
</evidence>
<gene>
    <name evidence="1" type="ORF">CAMP_LOCUS415</name>
</gene>
<dbReference type="OrthoDB" id="5870716at2759"/>
<dbReference type="AlphaFoldDB" id="A0A9P1I528"/>